<feature type="region of interest" description="Disordered" evidence="1">
    <location>
        <begin position="62"/>
        <end position="113"/>
    </location>
</feature>
<sequence length="113" mass="12087">MTIEIEKQRPSNGTLRDSRTNVWLLLGVSLLGVSLLGVLLLGAPLGLPEALLSVAGQRGFTMVSHRRRKDSPPDTDHYSSEAERPLWPTGIPDTPTSVGHNVHLGGGADTVNI</sequence>
<evidence type="ECO:0000313" key="3">
    <source>
        <dbReference type="EMBL" id="TNN24292.1"/>
    </source>
</evidence>
<name>A0A4Z2E7K7_9TELE</name>
<protein>
    <submittedName>
        <fullName evidence="3">Uncharacterized protein</fullName>
    </submittedName>
</protein>
<gene>
    <name evidence="3" type="ORF">EYF80_065585</name>
</gene>
<keyword evidence="2" id="KW-1133">Transmembrane helix</keyword>
<feature type="compositionally biased region" description="Basic and acidic residues" evidence="1">
    <location>
        <begin position="70"/>
        <end position="84"/>
    </location>
</feature>
<feature type="transmembrane region" description="Helical" evidence="2">
    <location>
        <begin position="21"/>
        <end position="43"/>
    </location>
</feature>
<dbReference type="AlphaFoldDB" id="A0A4Z2E7K7"/>
<comment type="caution">
    <text evidence="3">The sequence shown here is derived from an EMBL/GenBank/DDBJ whole genome shotgun (WGS) entry which is preliminary data.</text>
</comment>
<evidence type="ECO:0000256" key="2">
    <source>
        <dbReference type="SAM" id="Phobius"/>
    </source>
</evidence>
<feature type="compositionally biased region" description="Gly residues" evidence="1">
    <location>
        <begin position="104"/>
        <end position="113"/>
    </location>
</feature>
<keyword evidence="2" id="KW-0472">Membrane</keyword>
<dbReference type="EMBL" id="SRLO01015835">
    <property type="protein sequence ID" value="TNN24292.1"/>
    <property type="molecule type" value="Genomic_DNA"/>
</dbReference>
<accession>A0A4Z2E7K7</accession>
<keyword evidence="4" id="KW-1185">Reference proteome</keyword>
<reference evidence="3 4" key="1">
    <citation type="submission" date="2019-03" db="EMBL/GenBank/DDBJ databases">
        <title>First draft genome of Liparis tanakae, snailfish: a comprehensive survey of snailfish specific genes.</title>
        <authorList>
            <person name="Kim W."/>
            <person name="Song I."/>
            <person name="Jeong J.-H."/>
            <person name="Kim D."/>
            <person name="Kim S."/>
            <person name="Ryu S."/>
            <person name="Song J.Y."/>
            <person name="Lee S.K."/>
        </authorList>
    </citation>
    <scope>NUCLEOTIDE SEQUENCE [LARGE SCALE GENOMIC DNA]</scope>
    <source>
        <tissue evidence="3">Muscle</tissue>
    </source>
</reference>
<evidence type="ECO:0000313" key="4">
    <source>
        <dbReference type="Proteomes" id="UP000314294"/>
    </source>
</evidence>
<proteinExistence type="predicted"/>
<dbReference type="Proteomes" id="UP000314294">
    <property type="component" value="Unassembled WGS sequence"/>
</dbReference>
<evidence type="ECO:0000256" key="1">
    <source>
        <dbReference type="SAM" id="MobiDB-lite"/>
    </source>
</evidence>
<keyword evidence="2" id="KW-0812">Transmembrane</keyword>
<organism evidence="3 4">
    <name type="scientific">Liparis tanakae</name>
    <name type="common">Tanaka's snailfish</name>
    <dbReference type="NCBI Taxonomy" id="230148"/>
    <lineage>
        <taxon>Eukaryota</taxon>
        <taxon>Metazoa</taxon>
        <taxon>Chordata</taxon>
        <taxon>Craniata</taxon>
        <taxon>Vertebrata</taxon>
        <taxon>Euteleostomi</taxon>
        <taxon>Actinopterygii</taxon>
        <taxon>Neopterygii</taxon>
        <taxon>Teleostei</taxon>
        <taxon>Neoteleostei</taxon>
        <taxon>Acanthomorphata</taxon>
        <taxon>Eupercaria</taxon>
        <taxon>Perciformes</taxon>
        <taxon>Cottioidei</taxon>
        <taxon>Cottales</taxon>
        <taxon>Liparidae</taxon>
        <taxon>Liparis</taxon>
    </lineage>
</organism>